<organism evidence="1">
    <name type="scientific">uncultured Caudovirales phage</name>
    <dbReference type="NCBI Taxonomy" id="2100421"/>
    <lineage>
        <taxon>Viruses</taxon>
        <taxon>Duplodnaviria</taxon>
        <taxon>Heunggongvirae</taxon>
        <taxon>Uroviricota</taxon>
        <taxon>Caudoviricetes</taxon>
        <taxon>Peduoviridae</taxon>
        <taxon>Maltschvirus</taxon>
        <taxon>Maltschvirus maltsch</taxon>
    </lineage>
</organism>
<reference evidence="1" key="1">
    <citation type="submission" date="2020-05" db="EMBL/GenBank/DDBJ databases">
        <authorList>
            <person name="Chiriac C."/>
            <person name="Salcher M."/>
            <person name="Ghai R."/>
            <person name="Kavagutti S V."/>
        </authorList>
    </citation>
    <scope>NUCLEOTIDE SEQUENCE</scope>
</reference>
<sequence length="114" mass="11980">MTNFVLALATALALITGLQTIRLQQAQEALQHAQVAQATQVAQVRHTRLLRASRRLAGESAATAVSIAGSAPASWASAPIPDEIHEALRSFDASMPIPPGRVLHPAENSTIAPD</sequence>
<accession>A0A6J5TAU3</accession>
<name>A0A6J5TAU3_9CAUD</name>
<evidence type="ECO:0000313" key="1">
    <source>
        <dbReference type="EMBL" id="CAB4241319.1"/>
    </source>
</evidence>
<protein>
    <submittedName>
        <fullName evidence="1">Uncharacterized protein</fullName>
    </submittedName>
</protein>
<dbReference type="EMBL" id="LR797821">
    <property type="protein sequence ID" value="CAB4241319.1"/>
    <property type="molecule type" value="Genomic_DNA"/>
</dbReference>
<proteinExistence type="predicted"/>
<gene>
    <name evidence="1" type="ORF">UFOVP60_14</name>
</gene>